<keyword evidence="1" id="KW-0808">Transferase</keyword>
<dbReference type="EC" id="2.1.1.222" evidence="1"/>
<name>A0ABW0QZE2_9BACL</name>
<evidence type="ECO:0000313" key="2">
    <source>
        <dbReference type="Proteomes" id="UP001596108"/>
    </source>
</evidence>
<comment type="caution">
    <text evidence="1">The sequence shown here is derived from an EMBL/GenBank/DDBJ whole genome shotgun (WGS) entry which is preliminary data.</text>
</comment>
<organism evidence="1 2">
    <name type="scientific">Cohnella yongneupensis</name>
    <dbReference type="NCBI Taxonomy" id="425006"/>
    <lineage>
        <taxon>Bacteria</taxon>
        <taxon>Bacillati</taxon>
        <taxon>Bacillota</taxon>
        <taxon>Bacilli</taxon>
        <taxon>Bacillales</taxon>
        <taxon>Paenibacillaceae</taxon>
        <taxon>Cohnella</taxon>
    </lineage>
</organism>
<protein>
    <submittedName>
        <fullName evidence="1">Class I SAM-dependent methyltransferase</fullName>
        <ecNumber evidence="1">2.1.1.222</ecNumber>
        <ecNumber evidence="1">2.1.1.64</ecNumber>
    </submittedName>
</protein>
<dbReference type="Proteomes" id="UP001596108">
    <property type="component" value="Unassembled WGS sequence"/>
</dbReference>
<dbReference type="RefSeq" id="WP_378110856.1">
    <property type="nucleotide sequence ID" value="NZ_JBHSNC010000017.1"/>
</dbReference>
<dbReference type="PANTHER" id="PTHR43861">
    <property type="entry name" value="TRANS-ACONITATE 2-METHYLTRANSFERASE-RELATED"/>
    <property type="match status" value="1"/>
</dbReference>
<evidence type="ECO:0000313" key="1">
    <source>
        <dbReference type="EMBL" id="MFC5528987.1"/>
    </source>
</evidence>
<gene>
    <name evidence="1" type="ORF">ACFPQ4_05900</name>
</gene>
<dbReference type="Pfam" id="PF13489">
    <property type="entry name" value="Methyltransf_23"/>
    <property type="match status" value="1"/>
</dbReference>
<dbReference type="GO" id="GO:0032259">
    <property type="term" value="P:methylation"/>
    <property type="evidence" value="ECO:0007669"/>
    <property type="project" value="UniProtKB-KW"/>
</dbReference>
<dbReference type="SUPFAM" id="SSF53335">
    <property type="entry name" value="S-adenosyl-L-methionine-dependent methyltransferases"/>
    <property type="match status" value="1"/>
</dbReference>
<dbReference type="EMBL" id="JBHSNC010000017">
    <property type="protein sequence ID" value="MFC5528987.1"/>
    <property type="molecule type" value="Genomic_DNA"/>
</dbReference>
<proteinExistence type="predicted"/>
<dbReference type="EC" id="2.1.1.64" evidence="1"/>
<dbReference type="Gene3D" id="3.40.50.150">
    <property type="entry name" value="Vaccinia Virus protein VP39"/>
    <property type="match status" value="1"/>
</dbReference>
<dbReference type="PANTHER" id="PTHR43861:SF1">
    <property type="entry name" value="TRANS-ACONITATE 2-METHYLTRANSFERASE"/>
    <property type="match status" value="1"/>
</dbReference>
<dbReference type="InterPro" id="IPR029063">
    <property type="entry name" value="SAM-dependent_MTases_sf"/>
</dbReference>
<reference evidence="2" key="1">
    <citation type="journal article" date="2019" name="Int. J. Syst. Evol. Microbiol.">
        <title>The Global Catalogue of Microorganisms (GCM) 10K type strain sequencing project: providing services to taxonomists for standard genome sequencing and annotation.</title>
        <authorList>
            <consortium name="The Broad Institute Genomics Platform"/>
            <consortium name="The Broad Institute Genome Sequencing Center for Infectious Disease"/>
            <person name="Wu L."/>
            <person name="Ma J."/>
        </authorList>
    </citation>
    <scope>NUCLEOTIDE SEQUENCE [LARGE SCALE GENOMIC DNA]</scope>
    <source>
        <strain evidence="2">CGMCC 1.18578</strain>
    </source>
</reference>
<accession>A0ABW0QZE2</accession>
<dbReference type="GO" id="GO:0061542">
    <property type="term" value="F:3-demethylubiquinol 3-O-methyltransferase activity"/>
    <property type="evidence" value="ECO:0007669"/>
    <property type="project" value="UniProtKB-EC"/>
</dbReference>
<sequence>MEPLKEIYENRWDTEELKQVRKVWEIIVKDYFQKFVPQNAAVLDVGCGYCHFVNLIDAKEKTGIDANPDVKNHANKDVKIVLVNNLSLDELEKDHYDVAFVSNFLEHLENSTEVLNLLSNLKKVLKKGGKVFILQPNFRLIGRRYFDFIDHKTILTDTSLEEAFSITGYKVVHKVVRFLPYTTKSKIPKWPSLVKLYLKLRPIWLLMGKQSFYIIEKQ</sequence>
<keyword evidence="2" id="KW-1185">Reference proteome</keyword>
<dbReference type="GO" id="GO:0102208">
    <property type="term" value="F:2-polyprenyl-6-hydroxyphenol methylase activity"/>
    <property type="evidence" value="ECO:0007669"/>
    <property type="project" value="UniProtKB-EC"/>
</dbReference>
<keyword evidence="1" id="KW-0489">Methyltransferase</keyword>